<dbReference type="EMBL" id="MN739917">
    <property type="protein sequence ID" value="QHT77313.1"/>
    <property type="molecule type" value="Genomic_DNA"/>
</dbReference>
<sequence>MEDTEDKLTQIKSTFIKITELKMENEKKINVLDTKIVKLKGMYNEFIKSNQETLCVFGLDSLYFQGKIIDIEYDDVKRLFSAIINRVYCEFFKLYKIIVDYIKINIKDKKLLELVNIHNQFPVYKDLEPFKKYDFDVVQSIHDVIVELLYALHNYYIIKERELEKHKAKNKIGFNIDNFVNTVYFNNIMLREKISLFINYLNFFHKLNIKYLSRYYHKLDMMLNQINNDIHFEEKNDENATYEIIDVREIKENQVIQNEKNNSNTTIHLEKFFETPHDNTNEIPSDLISELSVETIITETQSQSNSNNLKKKKYRARKKKKQQKIMTTLNSSDYNSEILVSGQDKNIQVVIEELPVVVEEAPVVVAEEAPVVVAEEAPVVVVIDENTNNV</sequence>
<proteinExistence type="predicted"/>
<dbReference type="AlphaFoldDB" id="A0A6C0HBE2"/>
<evidence type="ECO:0000313" key="1">
    <source>
        <dbReference type="EMBL" id="QHT77313.1"/>
    </source>
</evidence>
<organism evidence="1">
    <name type="scientific">viral metagenome</name>
    <dbReference type="NCBI Taxonomy" id="1070528"/>
    <lineage>
        <taxon>unclassified sequences</taxon>
        <taxon>metagenomes</taxon>
        <taxon>organismal metagenomes</taxon>
    </lineage>
</organism>
<reference evidence="1" key="1">
    <citation type="journal article" date="2020" name="Nature">
        <title>Giant virus diversity and host interactions through global metagenomics.</title>
        <authorList>
            <person name="Schulz F."/>
            <person name="Roux S."/>
            <person name="Paez-Espino D."/>
            <person name="Jungbluth S."/>
            <person name="Walsh D.A."/>
            <person name="Denef V.J."/>
            <person name="McMahon K.D."/>
            <person name="Konstantinidis K.T."/>
            <person name="Eloe-Fadrosh E.A."/>
            <person name="Kyrpides N.C."/>
            <person name="Woyke T."/>
        </authorList>
    </citation>
    <scope>NUCLEOTIDE SEQUENCE</scope>
    <source>
        <strain evidence="1">GVMAG-M-3300023179-86</strain>
    </source>
</reference>
<accession>A0A6C0HBE2</accession>
<name>A0A6C0HBE2_9ZZZZ</name>
<protein>
    <submittedName>
        <fullName evidence="1">Uncharacterized protein</fullName>
    </submittedName>
</protein>